<dbReference type="InterPro" id="IPR051317">
    <property type="entry name" value="Gfo/Idh/MocA_oxidoreduct"/>
</dbReference>
<dbReference type="Proteomes" id="UP000030651">
    <property type="component" value="Unassembled WGS sequence"/>
</dbReference>
<dbReference type="AlphaFoldDB" id="W3WL81"/>
<gene>
    <name evidence="5" type="ORF">PFICI_13154</name>
</gene>
<dbReference type="Gene3D" id="3.40.50.720">
    <property type="entry name" value="NAD(P)-binding Rossmann-like Domain"/>
    <property type="match status" value="1"/>
</dbReference>
<dbReference type="GO" id="GO:0000166">
    <property type="term" value="F:nucleotide binding"/>
    <property type="evidence" value="ECO:0007669"/>
    <property type="project" value="InterPro"/>
</dbReference>
<sequence>MTARIKVGVVGYGNSAKSFHLPFIQAVPDFELVAILQRSAAPSDPATAPAGSHCTVDFPAIRHHRTSDAFFADANIDLVVVATRNDSHAPLGKLALEAGRHVIIDKPFAQSTQEADELIQLAESKGLILTCFQNRRWDGDFQTLRRLKDANALGEIKEAEIHYDFENAGAWFPRDQKEYTPGSGMTFGLGTHSIDHAMVLFGRPKSVTAFFRAQRGVESEIEDSFTIMLQYEGQQRDLLVTVKSCVITIMSQQLKYIVRGTKGSYFKTQQRSTCIQEEQISNGIGPSDPNFGIEPAATNGILTTLEEFDASHQEFDDKTGKYTGHYPTIPGRWLSLYENLAAAIKGTGELEVKATQVRDVLHIIELARMSHVQKRTMQCDE</sequence>
<dbReference type="PANTHER" id="PTHR43708">
    <property type="entry name" value="CONSERVED EXPRESSED OXIDOREDUCTASE (EUROFUNG)"/>
    <property type="match status" value="1"/>
</dbReference>
<dbReference type="STRING" id="1229662.W3WL81"/>
<evidence type="ECO:0000313" key="6">
    <source>
        <dbReference type="Proteomes" id="UP000030651"/>
    </source>
</evidence>
<dbReference type="OrthoDB" id="6417021at2759"/>
<dbReference type="KEGG" id="pfy:PFICI_13154"/>
<evidence type="ECO:0000256" key="1">
    <source>
        <dbReference type="ARBA" id="ARBA00010928"/>
    </source>
</evidence>
<evidence type="ECO:0000256" key="2">
    <source>
        <dbReference type="ARBA" id="ARBA00023002"/>
    </source>
</evidence>
<dbReference type="GO" id="GO:0016491">
    <property type="term" value="F:oxidoreductase activity"/>
    <property type="evidence" value="ECO:0007669"/>
    <property type="project" value="UniProtKB-KW"/>
</dbReference>
<evidence type="ECO:0000259" key="3">
    <source>
        <dbReference type="Pfam" id="PF01408"/>
    </source>
</evidence>
<keyword evidence="6" id="KW-1185">Reference proteome</keyword>
<organism evidence="5 6">
    <name type="scientific">Pestalotiopsis fici (strain W106-1 / CGMCC3.15140)</name>
    <dbReference type="NCBI Taxonomy" id="1229662"/>
    <lineage>
        <taxon>Eukaryota</taxon>
        <taxon>Fungi</taxon>
        <taxon>Dikarya</taxon>
        <taxon>Ascomycota</taxon>
        <taxon>Pezizomycotina</taxon>
        <taxon>Sordariomycetes</taxon>
        <taxon>Xylariomycetidae</taxon>
        <taxon>Amphisphaeriales</taxon>
        <taxon>Sporocadaceae</taxon>
        <taxon>Pestalotiopsis</taxon>
    </lineage>
</organism>
<dbReference type="GeneID" id="19278167"/>
<dbReference type="EMBL" id="KI912119">
    <property type="protein sequence ID" value="ETS74670.1"/>
    <property type="molecule type" value="Genomic_DNA"/>
</dbReference>
<dbReference type="InterPro" id="IPR055170">
    <property type="entry name" value="GFO_IDH_MocA-like_dom"/>
</dbReference>
<dbReference type="SUPFAM" id="SSF51735">
    <property type="entry name" value="NAD(P)-binding Rossmann-fold domains"/>
    <property type="match status" value="1"/>
</dbReference>
<reference evidence="6" key="1">
    <citation type="journal article" date="2015" name="BMC Genomics">
        <title>Genomic and transcriptomic analysis of the endophytic fungus Pestalotiopsis fici reveals its lifestyle and high potential for synthesis of natural products.</title>
        <authorList>
            <person name="Wang X."/>
            <person name="Zhang X."/>
            <person name="Liu L."/>
            <person name="Xiang M."/>
            <person name="Wang W."/>
            <person name="Sun X."/>
            <person name="Che Y."/>
            <person name="Guo L."/>
            <person name="Liu G."/>
            <person name="Guo L."/>
            <person name="Wang C."/>
            <person name="Yin W.B."/>
            <person name="Stadler M."/>
            <person name="Zhang X."/>
            <person name="Liu X."/>
        </authorList>
    </citation>
    <scope>NUCLEOTIDE SEQUENCE [LARGE SCALE GENOMIC DNA]</scope>
    <source>
        <strain evidence="6">W106-1 / CGMCC3.15140</strain>
    </source>
</reference>
<dbReference type="InParanoid" id="W3WL81"/>
<protein>
    <recommendedName>
        <fullName evidence="7">Oxidoreductase</fullName>
    </recommendedName>
</protein>
<dbReference type="SUPFAM" id="SSF55347">
    <property type="entry name" value="Glyceraldehyde-3-phosphate dehydrogenase-like, C-terminal domain"/>
    <property type="match status" value="1"/>
</dbReference>
<dbReference type="InterPro" id="IPR000683">
    <property type="entry name" value="Gfo/Idh/MocA-like_OxRdtase_N"/>
</dbReference>
<proteinExistence type="inferred from homology"/>
<evidence type="ECO:0008006" key="7">
    <source>
        <dbReference type="Google" id="ProtNLM"/>
    </source>
</evidence>
<evidence type="ECO:0000313" key="5">
    <source>
        <dbReference type="EMBL" id="ETS74670.1"/>
    </source>
</evidence>
<feature type="domain" description="Gfo/Idh/MocA-like oxidoreductase N-terminal" evidence="3">
    <location>
        <begin position="5"/>
        <end position="130"/>
    </location>
</feature>
<dbReference type="OMA" id="HADSHFD"/>
<feature type="domain" description="GFO/IDH/MocA-like oxidoreductase" evidence="4">
    <location>
        <begin position="141"/>
        <end position="265"/>
    </location>
</feature>
<dbReference type="Pfam" id="PF22725">
    <property type="entry name" value="GFO_IDH_MocA_C3"/>
    <property type="match status" value="1"/>
</dbReference>
<dbReference type="PANTHER" id="PTHR43708:SF5">
    <property type="entry name" value="CONSERVED EXPRESSED OXIDOREDUCTASE (EUROFUNG)-RELATED"/>
    <property type="match status" value="1"/>
</dbReference>
<dbReference type="HOGENOM" id="CLU_023194_19_0_1"/>
<accession>W3WL81</accession>
<dbReference type="eggNOG" id="KOG2742">
    <property type="taxonomic scope" value="Eukaryota"/>
</dbReference>
<evidence type="ECO:0000259" key="4">
    <source>
        <dbReference type="Pfam" id="PF22725"/>
    </source>
</evidence>
<dbReference type="InterPro" id="IPR036291">
    <property type="entry name" value="NAD(P)-bd_dom_sf"/>
</dbReference>
<name>W3WL81_PESFW</name>
<keyword evidence="2" id="KW-0560">Oxidoreductase</keyword>
<comment type="similarity">
    <text evidence="1">Belongs to the Gfo/Idh/MocA family.</text>
</comment>
<dbReference type="Gene3D" id="3.30.360.10">
    <property type="entry name" value="Dihydrodipicolinate Reductase, domain 2"/>
    <property type="match status" value="1"/>
</dbReference>
<dbReference type="RefSeq" id="XP_007839926.1">
    <property type="nucleotide sequence ID" value="XM_007841735.1"/>
</dbReference>
<dbReference type="Pfam" id="PF01408">
    <property type="entry name" value="GFO_IDH_MocA"/>
    <property type="match status" value="1"/>
</dbReference>